<dbReference type="AlphaFoldDB" id="A0A9P6J162"/>
<evidence type="ECO:0000313" key="4">
    <source>
        <dbReference type="Proteomes" id="UP000738359"/>
    </source>
</evidence>
<keyword evidence="2" id="KW-0812">Transmembrane</keyword>
<feature type="transmembrane region" description="Helical" evidence="2">
    <location>
        <begin position="311"/>
        <end position="329"/>
    </location>
</feature>
<dbReference type="EMBL" id="JAAAHY010000942">
    <property type="protein sequence ID" value="KAF9954853.1"/>
    <property type="molecule type" value="Genomic_DNA"/>
</dbReference>
<evidence type="ECO:0000256" key="2">
    <source>
        <dbReference type="SAM" id="Phobius"/>
    </source>
</evidence>
<accession>A0A9P6J162</accession>
<evidence type="ECO:0000256" key="1">
    <source>
        <dbReference type="SAM" id="MobiDB-lite"/>
    </source>
</evidence>
<keyword evidence="2" id="KW-1133">Transmembrane helix</keyword>
<reference evidence="3" key="1">
    <citation type="journal article" date="2020" name="Fungal Divers.">
        <title>Resolving the Mortierellaceae phylogeny through synthesis of multi-gene phylogenetics and phylogenomics.</title>
        <authorList>
            <person name="Vandepol N."/>
            <person name="Liber J."/>
            <person name="Desiro A."/>
            <person name="Na H."/>
            <person name="Kennedy M."/>
            <person name="Barry K."/>
            <person name="Grigoriev I.V."/>
            <person name="Miller A.N."/>
            <person name="O'Donnell K."/>
            <person name="Stajich J.E."/>
            <person name="Bonito G."/>
        </authorList>
    </citation>
    <scope>NUCLEOTIDE SEQUENCE</scope>
    <source>
        <strain evidence="3">CK1249</strain>
    </source>
</reference>
<dbReference type="Proteomes" id="UP000738359">
    <property type="component" value="Unassembled WGS sequence"/>
</dbReference>
<feature type="compositionally biased region" description="Low complexity" evidence="1">
    <location>
        <begin position="258"/>
        <end position="283"/>
    </location>
</feature>
<comment type="caution">
    <text evidence="3">The sequence shown here is derived from an EMBL/GenBank/DDBJ whole genome shotgun (WGS) entry which is preliminary data.</text>
</comment>
<protein>
    <submittedName>
        <fullName evidence="3">Uncharacterized protein</fullName>
    </submittedName>
</protein>
<feature type="compositionally biased region" description="Acidic residues" evidence="1">
    <location>
        <begin position="106"/>
        <end position="141"/>
    </location>
</feature>
<name>A0A9P6J162_MORAP</name>
<proteinExistence type="predicted"/>
<keyword evidence="4" id="KW-1185">Reference proteome</keyword>
<gene>
    <name evidence="3" type="ORF">BGZ70_010437</name>
</gene>
<feature type="compositionally biased region" description="Polar residues" evidence="1">
    <location>
        <begin position="147"/>
        <end position="163"/>
    </location>
</feature>
<feature type="region of interest" description="Disordered" evidence="1">
    <location>
        <begin position="15"/>
        <end position="163"/>
    </location>
</feature>
<feature type="region of interest" description="Disordered" evidence="1">
    <location>
        <begin position="229"/>
        <end position="283"/>
    </location>
</feature>
<evidence type="ECO:0000313" key="3">
    <source>
        <dbReference type="EMBL" id="KAF9954853.1"/>
    </source>
</evidence>
<keyword evidence="2" id="KW-0472">Membrane</keyword>
<dbReference type="OrthoDB" id="2449217at2759"/>
<organism evidence="3 4">
    <name type="scientific">Mortierella alpina</name>
    <name type="common">Oleaginous fungus</name>
    <name type="synonym">Mortierella renispora</name>
    <dbReference type="NCBI Taxonomy" id="64518"/>
    <lineage>
        <taxon>Eukaryota</taxon>
        <taxon>Fungi</taxon>
        <taxon>Fungi incertae sedis</taxon>
        <taxon>Mucoromycota</taxon>
        <taxon>Mortierellomycotina</taxon>
        <taxon>Mortierellomycetes</taxon>
        <taxon>Mortierellales</taxon>
        <taxon>Mortierellaceae</taxon>
        <taxon>Mortierella</taxon>
    </lineage>
</organism>
<feature type="compositionally biased region" description="Polar residues" evidence="1">
    <location>
        <begin position="229"/>
        <end position="247"/>
    </location>
</feature>
<sequence>MKMIMTQAELAQFGRLRADMPRAPGPSTGAKPRQRIGFGSEANTGLGARPKVPSKLGLHTLQPQQPPQQQQIPKKSHSWYGTSPSRRFEEMELGGSLEEQPNGERDMEDEDEDNEDCEDCEEQELEDDEEDGEDGEEEEENYWTALRKTNNRSQRGLTRSTSSIELRQPHDRLDYSETTARSLAYQYQQHAIVDKQGASLYYHQQQQQHKRLLYPLAIPLQTLPHQQSLYSSSPNNANNIHSLTLGKSKNARRRAGVPSSTGTMSSLPSSSIQRRSSNSNLSSSSSLSAMPASSSHSSWSSTWSFFAPESFGFSGLLMLSLFFCILYLFEGTTHYYYLQSALLSIIL</sequence>